<evidence type="ECO:0000259" key="2">
    <source>
        <dbReference type="Pfam" id="PF15644"/>
    </source>
</evidence>
<dbReference type="Proteomes" id="UP000229287">
    <property type="component" value="Segment"/>
</dbReference>
<feature type="region of interest" description="Disordered" evidence="1">
    <location>
        <begin position="300"/>
        <end position="401"/>
    </location>
</feature>
<organism evidence="3 4">
    <name type="scientific">Arthrobacter phage PrincessTrina</name>
    <dbReference type="NCBI Taxonomy" id="1772328"/>
    <lineage>
        <taxon>Viruses</taxon>
        <taxon>Duplodnaviria</taxon>
        <taxon>Heunggongvirae</taxon>
        <taxon>Uroviricota</taxon>
        <taxon>Caudoviricetes</taxon>
        <taxon>Klausavirus</taxon>
        <taxon>Klausavirus princesstrina</taxon>
    </lineage>
</organism>
<protein>
    <submittedName>
        <fullName evidence="3">MuF-like minor capsid protein</fullName>
    </submittedName>
</protein>
<name>A0A0U4JT60_9CAUD</name>
<feature type="compositionally biased region" description="Basic and acidic residues" evidence="1">
    <location>
        <begin position="344"/>
        <end position="362"/>
    </location>
</feature>
<evidence type="ECO:0000313" key="3">
    <source>
        <dbReference type="EMBL" id="ALY09851.1"/>
    </source>
</evidence>
<evidence type="ECO:0000313" key="4">
    <source>
        <dbReference type="Proteomes" id="UP000229287"/>
    </source>
</evidence>
<dbReference type="KEGG" id="vg:40093079"/>
<keyword evidence="4" id="KW-1185">Reference proteome</keyword>
<evidence type="ECO:0000256" key="1">
    <source>
        <dbReference type="SAM" id="MobiDB-lite"/>
    </source>
</evidence>
<accession>A0A0U4JT60</accession>
<gene>
    <name evidence="3" type="primary">5</name>
    <name evidence="3" type="ORF">PRINCESSTRINA_5</name>
</gene>
<proteinExistence type="predicted"/>
<dbReference type="InterPro" id="IPR028908">
    <property type="entry name" value="Tox-PL_dom"/>
</dbReference>
<dbReference type="GeneID" id="40093079"/>
<feature type="domain" description="Tox-PL" evidence="2">
    <location>
        <begin position="427"/>
        <end position="543"/>
    </location>
</feature>
<dbReference type="EMBL" id="KU160660">
    <property type="protein sequence ID" value="ALY09851.1"/>
    <property type="molecule type" value="Genomic_DNA"/>
</dbReference>
<dbReference type="RefSeq" id="YP_009616579.1">
    <property type="nucleotide sequence ID" value="NC_042053.1"/>
</dbReference>
<sequence>MCHECVAVEAQIESLVLLAEVEREVIAAEIAAGQNVTNATRALLPHEAEAKVRFGDIEALTAAAVEEATQVLQGLRDVITGAVLSAMVGDAETVTPTEATRALAQLNAAQPRPVQDAVAKTAMALQGIFGRVALGASSIVMGEAKRQGINVDGFQPNAVPDEVFKLPAAAAALHPWQRITGKLQTVLTQPANLFRDAIPREEITKEVDKIPLDGSVDMAKQAVHSAHGLGRNEAAADLNPSAIYASEIMDGNTCRACADIDSHKYPDLETAMADYPNGGYDGCEGGLRCRGTLVFMYDDPVIPRDDPNPEPLPPIPPEPTPAPEPDKPKTPRKRKPKVTPAPVEEPKPQTRKEALAKERAEQEPETPGLPKPPTGTPPPRKKGQSQRYTDIDQLPIDHGKVTDTPGLVAKYTNPGHDKVYGTKFYNNNCSSVVQAYEFQRRGYDVKAAPVADGKGRYDAEYVSQWWKDAKGNPALMEYVSLLPDVPGRMNKHLRAVAKLEQWADPFPDGARGFVALHWTQGGGHVFNWEKVDGKLTWLEGQTGDWDAARHFTPGMFKPDSVRIVRIDDKIPTPLAMQALETRPRGLEQEVAETGINGSGGLSSADKKARSVWRMRTGPNGIEYLPPSYRKNKSNRWEAIPEFERAKMLVDFQKNGNRPT</sequence>
<dbReference type="Pfam" id="PF15644">
    <property type="entry name" value="Gln_amidase"/>
    <property type="match status" value="1"/>
</dbReference>
<dbReference type="OrthoDB" id="3583at10239"/>
<reference evidence="3 4" key="1">
    <citation type="submission" date="2015-11" db="EMBL/GenBank/DDBJ databases">
        <authorList>
            <person name="Terry K."/>
            <person name="Dunbar D."/>
            <person name="Bradley K.W."/>
            <person name="Asai D.J."/>
            <person name="Bowman C.A."/>
            <person name="Russell D.A."/>
            <person name="Pope W.H."/>
            <person name="Jacobs-Sera D."/>
            <person name="Hendrix R.W."/>
            <person name="Hatfull G.F."/>
        </authorList>
    </citation>
    <scope>NUCLEOTIDE SEQUENCE [LARGE SCALE GENOMIC DNA]</scope>
</reference>
<feature type="compositionally biased region" description="Pro residues" evidence="1">
    <location>
        <begin position="309"/>
        <end position="323"/>
    </location>
</feature>
<feature type="compositionally biased region" description="Pro residues" evidence="1">
    <location>
        <begin position="367"/>
        <end position="378"/>
    </location>
</feature>